<evidence type="ECO:0000256" key="1">
    <source>
        <dbReference type="ARBA" id="ARBA00004370"/>
    </source>
</evidence>
<feature type="non-terminal residue" evidence="10">
    <location>
        <position position="1"/>
    </location>
</feature>
<evidence type="ECO:0000256" key="7">
    <source>
        <dbReference type="SAM" id="Phobius"/>
    </source>
</evidence>
<dbReference type="PANTHER" id="PTHR46980">
    <property type="entry name" value="TRICALBIN-1-RELATED"/>
    <property type="match status" value="1"/>
</dbReference>
<evidence type="ECO:0000313" key="10">
    <source>
        <dbReference type="EMBL" id="KAG2193239.1"/>
    </source>
</evidence>
<dbReference type="InterPro" id="IPR031468">
    <property type="entry name" value="SMP_LBD"/>
</dbReference>
<name>A0A8H7UWH6_9FUNG</name>
<keyword evidence="2" id="KW-0813">Transport</keyword>
<dbReference type="PROSITE" id="PS51847">
    <property type="entry name" value="SMP"/>
    <property type="match status" value="1"/>
</dbReference>
<evidence type="ECO:0000313" key="11">
    <source>
        <dbReference type="Proteomes" id="UP000650833"/>
    </source>
</evidence>
<proteinExistence type="predicted"/>
<dbReference type="SUPFAM" id="SSF49562">
    <property type="entry name" value="C2 domain (Calcium/lipid-binding domain, CaLB)"/>
    <property type="match status" value="5"/>
</dbReference>
<comment type="caution">
    <text evidence="10">The sequence shown here is derived from an EMBL/GenBank/DDBJ whole genome shotgun (WGS) entry which is preliminary data.</text>
</comment>
<dbReference type="InterPro" id="IPR035892">
    <property type="entry name" value="C2_domain_sf"/>
</dbReference>
<feature type="domain" description="C2" evidence="8">
    <location>
        <begin position="1324"/>
        <end position="1445"/>
    </location>
</feature>
<dbReference type="CDD" id="cd00030">
    <property type="entry name" value="C2"/>
    <property type="match status" value="1"/>
</dbReference>
<keyword evidence="11" id="KW-1185">Reference proteome</keyword>
<keyword evidence="7" id="KW-0812">Transmembrane</keyword>
<dbReference type="PROSITE" id="PS50004">
    <property type="entry name" value="C2"/>
    <property type="match status" value="5"/>
</dbReference>
<keyword evidence="3" id="KW-0445">Lipid transport</keyword>
<dbReference type="SMART" id="SM00239">
    <property type="entry name" value="C2"/>
    <property type="match status" value="5"/>
</dbReference>
<dbReference type="InterPro" id="IPR056910">
    <property type="entry name" value="TCB1-3_C2"/>
</dbReference>
<dbReference type="Pfam" id="PF00168">
    <property type="entry name" value="C2"/>
    <property type="match status" value="5"/>
</dbReference>
<feature type="transmembrane region" description="Helical" evidence="7">
    <location>
        <begin position="231"/>
        <end position="247"/>
    </location>
</feature>
<comment type="subcellular location">
    <subcellularLocation>
        <location evidence="1">Membrane</location>
    </subcellularLocation>
</comment>
<dbReference type="Pfam" id="PF25669">
    <property type="entry name" value="SMP_MUG190-like"/>
    <property type="match status" value="2"/>
</dbReference>
<feature type="domain" description="C2" evidence="8">
    <location>
        <begin position="624"/>
        <end position="734"/>
    </location>
</feature>
<evidence type="ECO:0000256" key="3">
    <source>
        <dbReference type="ARBA" id="ARBA00023055"/>
    </source>
</evidence>
<dbReference type="InterPro" id="IPR052455">
    <property type="entry name" value="Tricalbin_domain"/>
</dbReference>
<dbReference type="GO" id="GO:0008289">
    <property type="term" value="F:lipid binding"/>
    <property type="evidence" value="ECO:0007669"/>
    <property type="project" value="UniProtKB-KW"/>
</dbReference>
<keyword evidence="7" id="KW-1133">Transmembrane helix</keyword>
<reference evidence="10" key="1">
    <citation type="submission" date="2020-12" db="EMBL/GenBank/DDBJ databases">
        <title>Metabolic potential, ecology and presence of endohyphal bacteria is reflected in genomic diversity of Mucoromycotina.</title>
        <authorList>
            <person name="Muszewska A."/>
            <person name="Okrasinska A."/>
            <person name="Steczkiewicz K."/>
            <person name="Drgas O."/>
            <person name="Orlowska M."/>
            <person name="Perlinska-Lenart U."/>
            <person name="Aleksandrzak-Piekarczyk T."/>
            <person name="Szatraj K."/>
            <person name="Zielenkiewicz U."/>
            <person name="Pilsyk S."/>
            <person name="Malc E."/>
            <person name="Mieczkowski P."/>
            <person name="Kruszewska J.S."/>
            <person name="Biernat P."/>
            <person name="Pawlowska J."/>
        </authorList>
    </citation>
    <scope>NUCLEOTIDE SEQUENCE</scope>
    <source>
        <strain evidence="10">CBS 226.32</strain>
    </source>
</reference>
<dbReference type="GO" id="GO:0016020">
    <property type="term" value="C:membrane"/>
    <property type="evidence" value="ECO:0007669"/>
    <property type="project" value="UniProtKB-SubCell"/>
</dbReference>
<feature type="compositionally biased region" description="Low complexity" evidence="6">
    <location>
        <begin position="9"/>
        <end position="23"/>
    </location>
</feature>
<dbReference type="Pfam" id="PF24920">
    <property type="entry name" value="C2_TCB1"/>
    <property type="match status" value="1"/>
</dbReference>
<evidence type="ECO:0000259" key="8">
    <source>
        <dbReference type="PROSITE" id="PS50004"/>
    </source>
</evidence>
<organism evidence="10 11">
    <name type="scientific">Mucor plumbeus</name>
    <dbReference type="NCBI Taxonomy" id="97098"/>
    <lineage>
        <taxon>Eukaryota</taxon>
        <taxon>Fungi</taxon>
        <taxon>Fungi incertae sedis</taxon>
        <taxon>Mucoromycota</taxon>
        <taxon>Mucoromycotina</taxon>
        <taxon>Mucoromycetes</taxon>
        <taxon>Mucorales</taxon>
        <taxon>Mucorineae</taxon>
        <taxon>Mucoraceae</taxon>
        <taxon>Mucor</taxon>
    </lineage>
</organism>
<evidence type="ECO:0000256" key="5">
    <source>
        <dbReference type="ARBA" id="ARBA00023136"/>
    </source>
</evidence>
<feature type="domain" description="C2" evidence="8">
    <location>
        <begin position="480"/>
        <end position="593"/>
    </location>
</feature>
<accession>A0A8H7UWH6</accession>
<dbReference type="GO" id="GO:0006869">
    <property type="term" value="P:lipid transport"/>
    <property type="evidence" value="ECO:0007669"/>
    <property type="project" value="UniProtKB-KW"/>
</dbReference>
<feature type="compositionally biased region" description="Polar residues" evidence="6">
    <location>
        <begin position="1280"/>
        <end position="1311"/>
    </location>
</feature>
<dbReference type="InterPro" id="IPR000008">
    <property type="entry name" value="C2_dom"/>
</dbReference>
<dbReference type="OrthoDB" id="1029639at2759"/>
<feature type="domain" description="C2" evidence="8">
    <location>
        <begin position="757"/>
        <end position="876"/>
    </location>
</feature>
<evidence type="ECO:0000256" key="4">
    <source>
        <dbReference type="ARBA" id="ARBA00023121"/>
    </source>
</evidence>
<feature type="domain" description="C2" evidence="8">
    <location>
        <begin position="1104"/>
        <end position="1223"/>
    </location>
</feature>
<keyword evidence="4" id="KW-0446">Lipid-binding</keyword>
<feature type="region of interest" description="Disordered" evidence="6">
    <location>
        <begin position="1275"/>
        <end position="1311"/>
    </location>
</feature>
<gene>
    <name evidence="10" type="ORF">INT46_004815</name>
</gene>
<dbReference type="Gene3D" id="2.60.40.150">
    <property type="entry name" value="C2 domain"/>
    <property type="match status" value="5"/>
</dbReference>
<feature type="region of interest" description="Disordered" evidence="6">
    <location>
        <begin position="1"/>
        <end position="50"/>
    </location>
</feature>
<feature type="transmembrane region" description="Helical" evidence="7">
    <location>
        <begin position="207"/>
        <end position="225"/>
    </location>
</feature>
<keyword evidence="5 7" id="KW-0472">Membrane</keyword>
<dbReference type="PANTHER" id="PTHR46980:SF2">
    <property type="entry name" value="TRICALBIN-1-RELATED"/>
    <property type="match status" value="1"/>
</dbReference>
<dbReference type="EMBL" id="JAEPRC010000663">
    <property type="protein sequence ID" value="KAG2193239.1"/>
    <property type="molecule type" value="Genomic_DNA"/>
</dbReference>
<evidence type="ECO:0000259" key="9">
    <source>
        <dbReference type="PROSITE" id="PS51847"/>
    </source>
</evidence>
<sequence>MDSREPKDSSLTSSSRLSASSAAPPIPPRRTQGLFVEEESSPLPPTLPPRLVEEPATPPIISANNVKEPINSILSAPPMPSRPMSELTHRKQNAGKITDLVPDLHGLSPVQGLSTELDTHDAILTQETVTAAEQKTIPATTTLSVGMPGGFIPPTKSRIPEWYRTGWTSLSPGVNPGGELDILASRFKRTFNDPLDEMMPNMLYGEWYHNGAALFVTAIVSFMLAKMNAGLGSILLFCLFIASYYRTSIRRYRRNARDDIQREVSKFKMEADEESVEWMNSFMQKFWLIFEPVLSALVVENLDNYISDYLPPFLDSIRLSTFTLGTKPFRIETVKTYSNTDPDTVCMDWRVSFIPNELNDLSPKELDYKVNPKVVMNVRVGKGRVGAGFPVLIEDMAFSGHLRMKIKFMSRLPFVKLLEASFLEKPQFDYVLKPLGSDSFGFDVNVIPGLASFIQDQVHNILGPLMYAPNVFTVDVDKFWAGDFDLSSANGVLAVTVYSTDRIKNIEGLVEGAPNPYIRFYLDHGQELDRTSVCENTFTPKWNETRYLKLNNLNSLLSMELKTSRPGLKDRRLGTANYDLSQLDGETQAEQEGLNLLLLRNGKQVSDLRVDIRYLPISKPTKRDDGTIEPAVESNSGVLRLMVHECRELVSTSNAVSPYVRIIVNGIEKFKTSIMKKKSDPKFEEPYEIVVLDKTTFFIRAEVRDSAAEDKLVGAFTSYLSDIVRQQQKNDSWWDLINESEQTGQLRLSAEWKPMIMSGISDFVSRNGFDKPPVGVIRFTFWEARDLRNVENVTGGKSDPYVRVLSGHQIRGRTEVIDNNLNPEWGETLYVPVHSLKENFVLEAMDWNAKSKDKTLGSTEFKVSEIMKQQIGDQSVNPDVWYESNGVKFDKWQRLRSFDKRSSKGDLHFSAEFYPVMGIPSNALDVDISNKNSNLSSVSGVSSSVSVDSTLAPLPLRSLHGSYIRYTPDDLIDLNSYNSGVLKIRIHEVQLSNIAYCYCQVIVDALMPQYKTAKLRGDNLAFDEYADMFIKEADFSRIAIEVKPAHSDEKDIHKLGHWIDSGSNIVRRVMRRKRLGLDASDDEGTWFNLMGTDGPARIRLSFEYDPMANFTLNPDESLDNQGILTVDLVSAQNLMAADKTGTSDPYVVFTVNGERVHKSDTIRKTLNPKWQRERFTVPIQSRVTASIRIEVFDWNHVQGHQPIGSGGITLRGDAVESFSARMVDIPLDGVAGVSGSVQVRFTWHPQLLINKKTQTSVLGTTRTYLHNDVNLEASGPLPRNSLSSHSMARTSTDSRQSHVTESVGRSSYENQSRISLDDNASLAPSTIADTSALSDATGRAGIVSITILEARGLRGVDKSGTSDPFVRVKVGKSQIYKTKVISKTLAPEWNETFTHGVGGEPFMFDFKVKDHNKIKAAVDLGQSRVNIWDLIKVDVPGGDVFNQWLPLFPPGSGELRVNVKFRPT</sequence>
<evidence type="ECO:0000256" key="2">
    <source>
        <dbReference type="ARBA" id="ARBA00022448"/>
    </source>
</evidence>
<feature type="domain" description="SMP-LTD" evidence="9">
    <location>
        <begin position="272"/>
        <end position="477"/>
    </location>
</feature>
<evidence type="ECO:0000256" key="6">
    <source>
        <dbReference type="SAM" id="MobiDB-lite"/>
    </source>
</evidence>
<dbReference type="Proteomes" id="UP000650833">
    <property type="component" value="Unassembled WGS sequence"/>
</dbReference>
<protein>
    <submittedName>
        <fullName evidence="10">Uncharacterized protein</fullName>
    </submittedName>
</protein>
<dbReference type="CDD" id="cd21678">
    <property type="entry name" value="SMP_TCB"/>
    <property type="match status" value="1"/>
</dbReference>